<keyword evidence="2" id="KW-0645">Protease</keyword>
<dbReference type="OrthoDB" id="9766361at2"/>
<accession>Q2W2R6</accession>
<evidence type="ECO:0000256" key="2">
    <source>
        <dbReference type="ARBA" id="ARBA00022670"/>
    </source>
</evidence>
<evidence type="ECO:0000313" key="8">
    <source>
        <dbReference type="Proteomes" id="UP000007058"/>
    </source>
</evidence>
<dbReference type="SUPFAM" id="SSF48452">
    <property type="entry name" value="TPR-like"/>
    <property type="match status" value="1"/>
</dbReference>
<dbReference type="InterPro" id="IPR001940">
    <property type="entry name" value="Peptidase_S1C"/>
</dbReference>
<keyword evidence="4" id="KW-0802">TPR repeat</keyword>
<dbReference type="STRING" id="342108.amb3055"/>
<comment type="similarity">
    <text evidence="1">Belongs to the peptidase S1C family.</text>
</comment>
<dbReference type="PANTHER" id="PTHR43343:SF3">
    <property type="entry name" value="PROTEASE DO-LIKE 8, CHLOROPLASTIC"/>
    <property type="match status" value="1"/>
</dbReference>
<keyword evidence="8" id="KW-1185">Reference proteome</keyword>
<feature type="repeat" description="TPR" evidence="4">
    <location>
        <begin position="65"/>
        <end position="98"/>
    </location>
</feature>
<dbReference type="Gene3D" id="1.25.40.10">
    <property type="entry name" value="Tetratricopeptide repeat domain"/>
    <property type="match status" value="2"/>
</dbReference>
<feature type="chain" id="PRO_5004218128" evidence="6">
    <location>
        <begin position="26"/>
        <end position="526"/>
    </location>
</feature>
<dbReference type="PROSITE" id="PS50890">
    <property type="entry name" value="PUA"/>
    <property type="match status" value="1"/>
</dbReference>
<proteinExistence type="inferred from homology"/>
<evidence type="ECO:0000256" key="1">
    <source>
        <dbReference type="ARBA" id="ARBA00010541"/>
    </source>
</evidence>
<gene>
    <name evidence="7" type="ordered locus">amb3055</name>
</gene>
<dbReference type="Pfam" id="PF13365">
    <property type="entry name" value="Trypsin_2"/>
    <property type="match status" value="1"/>
</dbReference>
<dbReference type="GO" id="GO:0004252">
    <property type="term" value="F:serine-type endopeptidase activity"/>
    <property type="evidence" value="ECO:0007669"/>
    <property type="project" value="InterPro"/>
</dbReference>
<dbReference type="InterPro" id="IPR011990">
    <property type="entry name" value="TPR-like_helical_dom_sf"/>
</dbReference>
<dbReference type="Gene3D" id="2.40.10.10">
    <property type="entry name" value="Trypsin-like serine proteases"/>
    <property type="match status" value="2"/>
</dbReference>
<keyword evidence="6" id="KW-0732">Signal</keyword>
<evidence type="ECO:0000256" key="3">
    <source>
        <dbReference type="ARBA" id="ARBA00022801"/>
    </source>
</evidence>
<evidence type="ECO:0000256" key="4">
    <source>
        <dbReference type="PROSITE-ProRule" id="PRU00339"/>
    </source>
</evidence>
<feature type="signal peptide" evidence="6">
    <location>
        <begin position="1"/>
        <end position="25"/>
    </location>
</feature>
<protein>
    <submittedName>
        <fullName evidence="7">Trypsin-like serine protease</fullName>
    </submittedName>
</protein>
<dbReference type="InterPro" id="IPR009003">
    <property type="entry name" value="Peptidase_S1_PA"/>
</dbReference>
<keyword evidence="3" id="KW-0378">Hydrolase</keyword>
<dbReference type="PROSITE" id="PS50005">
    <property type="entry name" value="TPR"/>
    <property type="match status" value="1"/>
</dbReference>
<dbReference type="Proteomes" id="UP000007058">
    <property type="component" value="Chromosome"/>
</dbReference>
<dbReference type="PANTHER" id="PTHR43343">
    <property type="entry name" value="PEPTIDASE S12"/>
    <property type="match status" value="1"/>
</dbReference>
<evidence type="ECO:0000313" key="7">
    <source>
        <dbReference type="EMBL" id="BAE51859.1"/>
    </source>
</evidence>
<sequence length="526" mass="55754">MRGLRIIAWILFLGFPTVAPTCAQAAPAAGAQAMDQAMALIDAEQYQAAIAVLRGLDPQSAAQAAEIDRALGRIYLGLGKAGKAAEFFEQALTTSLESEAESTLGLAEAKMALGHLAQARRHAESVLKTDPDQLQAHLVLARIDQRLGRAADATLRLENLSRQRPDSEEVAVMLARYQARAFSPATAAERLGQFLRRHPDSAEASDVLGLLLWEMGRKAEALKARDRAAELFRQRGRDGRAAAILQWRQNVAPEARPAEASPPTPAPEPPPPAVAPIPEVKSLQPPPPPPPPAPPPSRPRSFQALANPEPLPFKPGTPVLFGSGIVLEGGRQVITNRHVVDGARDTAIRNGTGHVRRARVIKVSAEDDLALLELSEPFPEGDAMPISAISDGAPGRAAIVMGFPLITVLGDEQPALAEGIVSKMGGLNGDPASFQMTTKLNQGNSGGPVFDRSGRLIGIAVAKLDTADLKSRSGISAEDVNFAIKSSRLLRFLGRKGGGKAAAGDMSLEDLYQSMLPRVVLIASPK</sequence>
<dbReference type="RefSeq" id="WP_011385431.1">
    <property type="nucleotide sequence ID" value="NC_007626.1"/>
</dbReference>
<dbReference type="Pfam" id="PF13432">
    <property type="entry name" value="TPR_16"/>
    <property type="match status" value="1"/>
</dbReference>
<dbReference type="EMBL" id="AP007255">
    <property type="protein sequence ID" value="BAE51859.1"/>
    <property type="molecule type" value="Genomic_DNA"/>
</dbReference>
<dbReference type="HOGENOM" id="CLU_526576_0_0_5"/>
<evidence type="ECO:0000256" key="6">
    <source>
        <dbReference type="SAM" id="SignalP"/>
    </source>
</evidence>
<name>Q2W2R6_PARM1</name>
<dbReference type="InterPro" id="IPR019734">
    <property type="entry name" value="TPR_rpt"/>
</dbReference>
<reference evidence="7 8" key="1">
    <citation type="journal article" date="2005" name="DNA Res.">
        <title>Complete genome sequence of the facultative anaerobic magnetotactic bacterium Magnetospirillum sp. strain AMB-1.</title>
        <authorList>
            <person name="Matsunaga T."/>
            <person name="Okamura Y."/>
            <person name="Fukuda Y."/>
            <person name="Wahyudi A.T."/>
            <person name="Murase Y."/>
            <person name="Takeyama H."/>
        </authorList>
    </citation>
    <scope>NUCLEOTIDE SEQUENCE [LARGE SCALE GENOMIC DNA]</scope>
    <source>
        <strain evidence="8">ATCC 700264 / AMB-1</strain>
    </source>
</reference>
<dbReference type="AlphaFoldDB" id="Q2W2R6"/>
<dbReference type="KEGG" id="mag:amb3055"/>
<dbReference type="InterPro" id="IPR043504">
    <property type="entry name" value="Peptidase_S1_PA_chymotrypsin"/>
</dbReference>
<feature type="compositionally biased region" description="Pro residues" evidence="5">
    <location>
        <begin position="260"/>
        <end position="275"/>
    </location>
</feature>
<feature type="region of interest" description="Disordered" evidence="5">
    <location>
        <begin position="253"/>
        <end position="309"/>
    </location>
</feature>
<dbReference type="SUPFAM" id="SSF50494">
    <property type="entry name" value="Trypsin-like serine proteases"/>
    <property type="match status" value="1"/>
</dbReference>
<dbReference type="GO" id="GO:0006508">
    <property type="term" value="P:proteolysis"/>
    <property type="evidence" value="ECO:0007669"/>
    <property type="project" value="UniProtKB-KW"/>
</dbReference>
<dbReference type="InterPro" id="IPR051201">
    <property type="entry name" value="Chloro_Bact_Ser_Proteases"/>
</dbReference>
<evidence type="ECO:0000256" key="5">
    <source>
        <dbReference type="SAM" id="MobiDB-lite"/>
    </source>
</evidence>
<feature type="compositionally biased region" description="Pro residues" evidence="5">
    <location>
        <begin position="284"/>
        <end position="298"/>
    </location>
</feature>
<dbReference type="Pfam" id="PF14559">
    <property type="entry name" value="TPR_19"/>
    <property type="match status" value="1"/>
</dbReference>
<dbReference type="SMART" id="SM00028">
    <property type="entry name" value="TPR"/>
    <property type="match status" value="3"/>
</dbReference>
<organism evidence="7 8">
    <name type="scientific">Paramagnetospirillum magneticum (strain ATCC 700264 / AMB-1)</name>
    <name type="common">Magnetospirillum magneticum</name>
    <dbReference type="NCBI Taxonomy" id="342108"/>
    <lineage>
        <taxon>Bacteria</taxon>
        <taxon>Pseudomonadati</taxon>
        <taxon>Pseudomonadota</taxon>
        <taxon>Alphaproteobacteria</taxon>
        <taxon>Rhodospirillales</taxon>
        <taxon>Magnetospirillaceae</taxon>
        <taxon>Paramagnetospirillum</taxon>
    </lineage>
</organism>
<dbReference type="PRINTS" id="PR00834">
    <property type="entry name" value="PROTEASES2C"/>
</dbReference>